<protein>
    <recommendedName>
        <fullName evidence="11">TFIIS N-terminal domain-containing protein</fullName>
    </recommendedName>
</protein>
<feature type="region of interest" description="Disordered" evidence="10">
    <location>
        <begin position="455"/>
        <end position="505"/>
    </location>
</feature>
<proteinExistence type="inferred from homology"/>
<feature type="compositionally biased region" description="Basic and acidic residues" evidence="10">
    <location>
        <begin position="49"/>
        <end position="70"/>
    </location>
</feature>
<gene>
    <name evidence="12" type="ORF">RND71_043729</name>
</gene>
<evidence type="ECO:0000256" key="4">
    <source>
        <dbReference type="ARBA" id="ARBA00023015"/>
    </source>
</evidence>
<dbReference type="PANTHER" id="PTHR46010">
    <property type="entry name" value="PROTEIN IWS1 HOMOLOG"/>
    <property type="match status" value="1"/>
</dbReference>
<dbReference type="Gene3D" id="1.20.930.10">
    <property type="entry name" value="Conserved domain common to transcription factors TFIIS, elongin A, CRSP70"/>
    <property type="match status" value="1"/>
</dbReference>
<keyword evidence="3" id="KW-0509">mRNA transport</keyword>
<dbReference type="Pfam" id="PF08711">
    <property type="entry name" value="Med26"/>
    <property type="match status" value="1"/>
</dbReference>
<keyword evidence="5" id="KW-0804">Transcription</keyword>
<evidence type="ECO:0000259" key="11">
    <source>
        <dbReference type="PROSITE" id="PS51319"/>
    </source>
</evidence>
<feature type="compositionally biased region" description="Basic and acidic residues" evidence="10">
    <location>
        <begin position="116"/>
        <end position="134"/>
    </location>
</feature>
<feature type="region of interest" description="Disordered" evidence="10">
    <location>
        <begin position="1"/>
        <end position="278"/>
    </location>
</feature>
<sequence length="562" mass="65003">MSESFEESSSPLSDHNKEVERSEDDSNDFSSIKNDNQDNSSSDLEDNAFSEKKNNKITDSNRETGNKTEKDSDDESEDSFDFSKKNSKTNQLNSDSEEENEEAEIKNNLDTSNNDENEKNEDSKLNFDYEKLEEQNDNFISNDGKEENKDDDRNDENQVKNDEKTDDKEDFEDESKLKKIKEADEILGNSDSEEEFEGFGKRDSDSDSDNSETNLKKKNKRKTFIEDSDDEKNDEKVDSNVEANEEKESEEKDGDKSVLPDISSSEDEDDDKRRSQGGDFVYDFDLMMQKRKEQNSRSRKRKNIDLINDSDDFIADLLNQMKQAAEDDFELNKDRKAATRKMKLLPIVQTQLRKIDLRESFLESGVLGVMTDWLTPLPDRSLPNLQVRETMLKILLEFNIMDVERLKASGIGKAVMYLYKHPKEIKENKKRAGLLISNWSRPIFNCETDYQSISKEDREQRDYDNMSKLQKKQKTDESSGSGKNQSNLKPGDKGWIPRARVPAPSTKDYVVRPKSNIDMEMSRSGSKKAVSRLEKHLRNFQEKKRTSKMQRAVKISIEGRKL</sequence>
<feature type="compositionally biased region" description="Acidic residues" evidence="10">
    <location>
        <begin position="71"/>
        <end position="80"/>
    </location>
</feature>
<dbReference type="PANTHER" id="PTHR46010:SF1">
    <property type="entry name" value="PROTEIN IWS1 HOMOLOG"/>
    <property type="match status" value="1"/>
</dbReference>
<dbReference type="GO" id="GO:0005634">
    <property type="term" value="C:nucleus"/>
    <property type="evidence" value="ECO:0007669"/>
    <property type="project" value="UniProtKB-SubCell"/>
</dbReference>
<dbReference type="PROSITE" id="PS51319">
    <property type="entry name" value="TFIIS_N"/>
    <property type="match status" value="1"/>
</dbReference>
<feature type="compositionally biased region" description="Basic and acidic residues" evidence="10">
    <location>
        <begin position="233"/>
        <end position="258"/>
    </location>
</feature>
<dbReference type="EMBL" id="JAVYJV010000047">
    <property type="protein sequence ID" value="KAK4337223.1"/>
    <property type="molecule type" value="Genomic_DNA"/>
</dbReference>
<keyword evidence="6" id="KW-0508">mRNA splicing</keyword>
<dbReference type="InterPro" id="IPR035441">
    <property type="entry name" value="TFIIS/LEDGF_dom_sf"/>
</dbReference>
<evidence type="ECO:0000256" key="9">
    <source>
        <dbReference type="PROSITE-ProRule" id="PRU00649"/>
    </source>
</evidence>
<keyword evidence="1" id="KW-0813">Transport</keyword>
<dbReference type="GO" id="GO:0008380">
    <property type="term" value="P:RNA splicing"/>
    <property type="evidence" value="ECO:0007669"/>
    <property type="project" value="UniProtKB-KW"/>
</dbReference>
<organism evidence="12 13">
    <name type="scientific">Anisodus tanguticus</name>
    <dbReference type="NCBI Taxonomy" id="243964"/>
    <lineage>
        <taxon>Eukaryota</taxon>
        <taxon>Viridiplantae</taxon>
        <taxon>Streptophyta</taxon>
        <taxon>Embryophyta</taxon>
        <taxon>Tracheophyta</taxon>
        <taxon>Spermatophyta</taxon>
        <taxon>Magnoliopsida</taxon>
        <taxon>eudicotyledons</taxon>
        <taxon>Gunneridae</taxon>
        <taxon>Pentapetalae</taxon>
        <taxon>asterids</taxon>
        <taxon>lamiids</taxon>
        <taxon>Solanales</taxon>
        <taxon>Solanaceae</taxon>
        <taxon>Solanoideae</taxon>
        <taxon>Hyoscyameae</taxon>
        <taxon>Anisodus</taxon>
    </lineage>
</organism>
<dbReference type="AlphaFoldDB" id="A0AAE1UMC5"/>
<accession>A0AAE1UMC5</accession>
<keyword evidence="7 9" id="KW-0539">Nucleus</keyword>
<evidence type="ECO:0000313" key="13">
    <source>
        <dbReference type="Proteomes" id="UP001291623"/>
    </source>
</evidence>
<keyword evidence="13" id="KW-1185">Reference proteome</keyword>
<keyword evidence="2" id="KW-0507">mRNA processing</keyword>
<feature type="compositionally biased region" description="Polar residues" evidence="10">
    <location>
        <begin position="28"/>
        <end position="42"/>
    </location>
</feature>
<feature type="domain" description="TFIIS N-terminal" evidence="11">
    <location>
        <begin position="368"/>
        <end position="446"/>
    </location>
</feature>
<evidence type="ECO:0000256" key="10">
    <source>
        <dbReference type="SAM" id="MobiDB-lite"/>
    </source>
</evidence>
<evidence type="ECO:0000256" key="5">
    <source>
        <dbReference type="ARBA" id="ARBA00023163"/>
    </source>
</evidence>
<dbReference type="GO" id="GO:0006397">
    <property type="term" value="P:mRNA processing"/>
    <property type="evidence" value="ECO:0007669"/>
    <property type="project" value="UniProtKB-KW"/>
</dbReference>
<evidence type="ECO:0000256" key="8">
    <source>
        <dbReference type="ARBA" id="ARBA00037992"/>
    </source>
</evidence>
<feature type="compositionally biased region" description="Basic and acidic residues" evidence="10">
    <location>
        <begin position="455"/>
        <end position="465"/>
    </location>
</feature>
<feature type="compositionally biased region" description="Polar residues" evidence="10">
    <location>
        <begin position="478"/>
        <end position="488"/>
    </location>
</feature>
<dbReference type="InterPro" id="IPR017923">
    <property type="entry name" value="TFIIS_N"/>
</dbReference>
<dbReference type="Proteomes" id="UP001291623">
    <property type="component" value="Unassembled WGS sequence"/>
</dbReference>
<feature type="compositionally biased region" description="Basic and acidic residues" evidence="10">
    <location>
        <begin position="174"/>
        <end position="184"/>
    </location>
</feature>
<evidence type="ECO:0000313" key="12">
    <source>
        <dbReference type="EMBL" id="KAK4337223.1"/>
    </source>
</evidence>
<evidence type="ECO:0000256" key="3">
    <source>
        <dbReference type="ARBA" id="ARBA00022816"/>
    </source>
</evidence>
<comment type="caution">
    <text evidence="12">The sequence shown here is derived from an EMBL/GenBank/DDBJ whole genome shotgun (WGS) entry which is preliminary data.</text>
</comment>
<keyword evidence="4" id="KW-0805">Transcription regulation</keyword>
<name>A0AAE1UMC5_9SOLA</name>
<evidence type="ECO:0000256" key="6">
    <source>
        <dbReference type="ARBA" id="ARBA00023187"/>
    </source>
</evidence>
<reference evidence="12" key="1">
    <citation type="submission" date="2023-12" db="EMBL/GenBank/DDBJ databases">
        <title>Genome assembly of Anisodus tanguticus.</title>
        <authorList>
            <person name="Wang Y.-J."/>
        </authorList>
    </citation>
    <scope>NUCLEOTIDE SEQUENCE</scope>
    <source>
        <strain evidence="12">KB-2021</strain>
        <tissue evidence="12">Leaf</tissue>
    </source>
</reference>
<evidence type="ECO:0000256" key="1">
    <source>
        <dbReference type="ARBA" id="ARBA00022448"/>
    </source>
</evidence>
<comment type="similarity">
    <text evidence="8">Belongs to the IWS1 family.</text>
</comment>
<evidence type="ECO:0000256" key="7">
    <source>
        <dbReference type="ARBA" id="ARBA00023242"/>
    </source>
</evidence>
<dbReference type="FunFam" id="1.20.930.10:FF:000001">
    <property type="entry name" value="IWS1, SUPT6H interacting protein"/>
    <property type="match status" value="1"/>
</dbReference>
<feature type="compositionally biased region" description="Basic and acidic residues" evidence="10">
    <location>
        <begin position="143"/>
        <end position="167"/>
    </location>
</feature>
<dbReference type="GO" id="GO:0016973">
    <property type="term" value="P:poly(A)+ mRNA export from nucleus"/>
    <property type="evidence" value="ECO:0007669"/>
    <property type="project" value="TreeGrafter"/>
</dbReference>
<dbReference type="InterPro" id="IPR051037">
    <property type="entry name" value="RNAPII_TF_IWS1"/>
</dbReference>
<comment type="subcellular location">
    <subcellularLocation>
        <location evidence="9">Nucleus</location>
    </subcellularLocation>
</comment>
<evidence type="ECO:0000256" key="2">
    <source>
        <dbReference type="ARBA" id="ARBA00022664"/>
    </source>
</evidence>